<dbReference type="SMART" id="SM00406">
    <property type="entry name" value="IGv"/>
    <property type="match status" value="1"/>
</dbReference>
<dbReference type="InterPro" id="IPR036179">
    <property type="entry name" value="Ig-like_dom_sf"/>
</dbReference>
<comment type="subcellular location">
    <subcellularLocation>
        <location evidence="1">Cell membrane</location>
    </subcellularLocation>
</comment>
<keyword evidence="3" id="KW-0732">Signal</keyword>
<reference evidence="10" key="1">
    <citation type="submission" date="2025-08" db="UniProtKB">
        <authorList>
            <consortium name="Ensembl"/>
        </authorList>
    </citation>
    <scope>IDENTIFICATION</scope>
</reference>
<keyword evidence="5" id="KW-1015">Disulfide bond</keyword>
<evidence type="ECO:0000256" key="8">
    <source>
        <dbReference type="ARBA" id="ARBA00043266"/>
    </source>
</evidence>
<dbReference type="InterPro" id="IPR013783">
    <property type="entry name" value="Ig-like_fold"/>
</dbReference>
<evidence type="ECO:0000256" key="5">
    <source>
        <dbReference type="ARBA" id="ARBA00023157"/>
    </source>
</evidence>
<sequence>EFLRLMMWFNPSGDKLSNPGETVVLECRMGPGFSMSSYTMLWYRQDHYGAPVVFLIKEYDQNHGRIQSTIDTSKNYFSLQITELILNDSSTYYCAASLCGIRLTC</sequence>
<evidence type="ECO:0000256" key="3">
    <source>
        <dbReference type="ARBA" id="ARBA00022729"/>
    </source>
</evidence>
<evidence type="ECO:0000256" key="7">
    <source>
        <dbReference type="ARBA" id="ARBA00038651"/>
    </source>
</evidence>
<keyword evidence="2" id="KW-1003">Cell membrane</keyword>
<evidence type="ECO:0000256" key="2">
    <source>
        <dbReference type="ARBA" id="ARBA00022475"/>
    </source>
</evidence>
<dbReference type="Ensembl" id="ENSMAMT00000037628.1">
    <property type="protein sequence ID" value="ENSMAMP00000046601.1"/>
    <property type="gene ID" value="ENSMAMG00000028532.1"/>
</dbReference>
<dbReference type="Proteomes" id="UP000261640">
    <property type="component" value="Unplaced"/>
</dbReference>
<feature type="domain" description="Ig-like" evidence="9">
    <location>
        <begin position="1"/>
        <end position="105"/>
    </location>
</feature>
<dbReference type="SUPFAM" id="SSF48726">
    <property type="entry name" value="Immunoglobulin"/>
    <property type="match status" value="1"/>
</dbReference>
<evidence type="ECO:0000256" key="1">
    <source>
        <dbReference type="ARBA" id="ARBA00004236"/>
    </source>
</evidence>
<evidence type="ECO:0000256" key="4">
    <source>
        <dbReference type="ARBA" id="ARBA00023136"/>
    </source>
</evidence>
<evidence type="ECO:0000259" key="9">
    <source>
        <dbReference type="PROSITE" id="PS50835"/>
    </source>
</evidence>
<reference evidence="10" key="2">
    <citation type="submission" date="2025-09" db="UniProtKB">
        <authorList>
            <consortium name="Ensembl"/>
        </authorList>
    </citation>
    <scope>IDENTIFICATION</scope>
</reference>
<dbReference type="PANTHER" id="PTHR19339">
    <property type="entry name" value="T CELL RECEPTOR ALPHA VARIABLE 39"/>
    <property type="match status" value="1"/>
</dbReference>
<keyword evidence="11" id="KW-1185">Reference proteome</keyword>
<comment type="subunit">
    <text evidence="7">Alpha-beta TR is a heterodimer composed of an alpha and beta chain; disulfide-linked. The alpha-beta TR is associated with the transmembrane signaling CD3 coreceptor proteins to form the TR-CD3 (TcR or TCR). The assembly of alpha-beta TR heterodimers with CD3 occurs in the endoplasmic reticulum where a single alpha-beta TR heterodimer associates with one CD3D-CD3E heterodimer, one CD3G-CD3E heterodimer and one CD247 homodimer forming a stable octameric structure. CD3D-CD3E and CD3G-CD3E heterodimers preferentially associate with TR alpha and TR beta chains, respectively. The association of the CD247 homodimer is the last step of TcR assembly in the endoplasmic reticulum and is required for transport to the cell surface.</text>
</comment>
<dbReference type="InterPro" id="IPR013106">
    <property type="entry name" value="Ig_V-set"/>
</dbReference>
<dbReference type="Pfam" id="PF07686">
    <property type="entry name" value="V-set"/>
    <property type="match status" value="1"/>
</dbReference>
<accession>A0A7N8XAQ1</accession>
<dbReference type="AlphaFoldDB" id="A0A7N8XAQ1"/>
<dbReference type="InParanoid" id="A0A7N8XAQ1"/>
<evidence type="ECO:0000313" key="10">
    <source>
        <dbReference type="Ensembl" id="ENSMAMP00000046601.1"/>
    </source>
</evidence>
<keyword evidence="8" id="KW-0391">Immunity</keyword>
<dbReference type="InterPro" id="IPR007110">
    <property type="entry name" value="Ig-like_dom"/>
</dbReference>
<keyword evidence="4" id="KW-0472">Membrane</keyword>
<dbReference type="GeneTree" id="ENSGT00940000177364"/>
<organism evidence="10 11">
    <name type="scientific">Mastacembelus armatus</name>
    <name type="common">zig-zag eel</name>
    <dbReference type="NCBI Taxonomy" id="205130"/>
    <lineage>
        <taxon>Eukaryota</taxon>
        <taxon>Metazoa</taxon>
        <taxon>Chordata</taxon>
        <taxon>Craniata</taxon>
        <taxon>Vertebrata</taxon>
        <taxon>Euteleostomi</taxon>
        <taxon>Actinopterygii</taxon>
        <taxon>Neopterygii</taxon>
        <taxon>Teleostei</taxon>
        <taxon>Neoteleostei</taxon>
        <taxon>Acanthomorphata</taxon>
        <taxon>Anabantaria</taxon>
        <taxon>Synbranchiformes</taxon>
        <taxon>Mastacembelidae</taxon>
        <taxon>Mastacembelus</taxon>
    </lineage>
</organism>
<keyword evidence="8" id="KW-1279">T cell receptor</keyword>
<evidence type="ECO:0000256" key="6">
    <source>
        <dbReference type="ARBA" id="ARBA00023180"/>
    </source>
</evidence>
<dbReference type="PROSITE" id="PS50835">
    <property type="entry name" value="IG_LIKE"/>
    <property type="match status" value="1"/>
</dbReference>
<keyword evidence="6" id="KW-0325">Glycoprotein</keyword>
<protein>
    <recommendedName>
        <fullName evidence="9">Ig-like domain-containing protein</fullName>
    </recommendedName>
</protein>
<name>A0A7N8XAQ1_9TELE</name>
<dbReference type="InterPro" id="IPR051896">
    <property type="entry name" value="TCR_alpha_variable"/>
</dbReference>
<dbReference type="GO" id="GO:0042101">
    <property type="term" value="C:T cell receptor complex"/>
    <property type="evidence" value="ECO:0007669"/>
    <property type="project" value="UniProtKB-KW"/>
</dbReference>
<dbReference type="PANTHER" id="PTHR19339:SF5">
    <property type="entry name" value="IG-LIKE DOMAIN-CONTAINING PROTEIN"/>
    <property type="match status" value="1"/>
</dbReference>
<dbReference type="Gene3D" id="2.60.40.10">
    <property type="entry name" value="Immunoglobulins"/>
    <property type="match status" value="1"/>
</dbReference>
<keyword evidence="8" id="KW-1064">Adaptive immunity</keyword>
<evidence type="ECO:0000313" key="11">
    <source>
        <dbReference type="Proteomes" id="UP000261640"/>
    </source>
</evidence>
<proteinExistence type="predicted"/>